<evidence type="ECO:0008006" key="4">
    <source>
        <dbReference type="Google" id="ProtNLM"/>
    </source>
</evidence>
<feature type="region of interest" description="Disordered" evidence="1">
    <location>
        <begin position="171"/>
        <end position="202"/>
    </location>
</feature>
<sequence>MNTSYKVKFWDIRINTRNDGNGKKPRIVSHTVRWTVGNREKSSTFKTKGLAESFLSELRQAARNGEAFELESGLPASMARAKNARTWYPFAVAYVHAWWPHAAAKSREGMTDALANITPVLTGNLKGRPDSQIIRRALRQYSFLPEDRRPEPTAEIMQAVKWLESASLPLKGPRRAEARPCCSRSSRAAPGRDGCGDCDLPA</sequence>
<dbReference type="EMBL" id="JBHUFV010000104">
    <property type="protein sequence ID" value="MFD1940063.1"/>
    <property type="molecule type" value="Genomic_DNA"/>
</dbReference>
<keyword evidence="3" id="KW-1185">Reference proteome</keyword>
<accession>A0ABW4TFF9</accession>
<dbReference type="RefSeq" id="WP_379582926.1">
    <property type="nucleotide sequence ID" value="NZ_JBHUFV010000104.1"/>
</dbReference>
<reference evidence="3" key="1">
    <citation type="journal article" date="2019" name="Int. J. Syst. Evol. Microbiol.">
        <title>The Global Catalogue of Microorganisms (GCM) 10K type strain sequencing project: providing services to taxonomists for standard genome sequencing and annotation.</title>
        <authorList>
            <consortium name="The Broad Institute Genomics Platform"/>
            <consortium name="The Broad Institute Genome Sequencing Center for Infectious Disease"/>
            <person name="Wu L."/>
            <person name="Ma J."/>
        </authorList>
    </citation>
    <scope>NUCLEOTIDE SEQUENCE [LARGE SCALE GENOMIC DNA]</scope>
    <source>
        <strain evidence="3">ICMP 6774ER</strain>
    </source>
</reference>
<gene>
    <name evidence="2" type="ORF">ACFSKW_52265</name>
</gene>
<comment type="caution">
    <text evidence="2">The sequence shown here is derived from an EMBL/GenBank/DDBJ whole genome shotgun (WGS) entry which is preliminary data.</text>
</comment>
<name>A0ABW4TFF9_9ACTN</name>
<proteinExistence type="predicted"/>
<evidence type="ECO:0000313" key="3">
    <source>
        <dbReference type="Proteomes" id="UP001597368"/>
    </source>
</evidence>
<evidence type="ECO:0000313" key="2">
    <source>
        <dbReference type="EMBL" id="MFD1940063.1"/>
    </source>
</evidence>
<organism evidence="2 3">
    <name type="scientific">Nonomuraea mangrovi</name>
    <dbReference type="NCBI Taxonomy" id="2316207"/>
    <lineage>
        <taxon>Bacteria</taxon>
        <taxon>Bacillati</taxon>
        <taxon>Actinomycetota</taxon>
        <taxon>Actinomycetes</taxon>
        <taxon>Streptosporangiales</taxon>
        <taxon>Streptosporangiaceae</taxon>
        <taxon>Nonomuraea</taxon>
    </lineage>
</organism>
<dbReference type="Proteomes" id="UP001597368">
    <property type="component" value="Unassembled WGS sequence"/>
</dbReference>
<protein>
    <recommendedName>
        <fullName evidence="4">Integrase</fullName>
    </recommendedName>
</protein>
<evidence type="ECO:0000256" key="1">
    <source>
        <dbReference type="SAM" id="MobiDB-lite"/>
    </source>
</evidence>